<evidence type="ECO:0000259" key="11">
    <source>
        <dbReference type="Pfam" id="PF02355"/>
    </source>
</evidence>
<dbReference type="SUPFAM" id="SSF82866">
    <property type="entry name" value="Multidrug efflux transporter AcrB transmembrane domain"/>
    <property type="match status" value="1"/>
</dbReference>
<feature type="compositionally biased region" description="Low complexity" evidence="10">
    <location>
        <begin position="126"/>
        <end position="173"/>
    </location>
</feature>
<dbReference type="GO" id="GO:0065002">
    <property type="term" value="P:intracellular protein transmembrane transport"/>
    <property type="evidence" value="ECO:0007669"/>
    <property type="project" value="UniProtKB-UniRule"/>
</dbReference>
<comment type="subcellular location">
    <subcellularLocation>
        <location evidence="1 9">Cell membrane</location>
        <topology evidence="1 9">Multi-pass membrane protein</topology>
    </subcellularLocation>
</comment>
<dbReference type="GO" id="GO:0006605">
    <property type="term" value="P:protein targeting"/>
    <property type="evidence" value="ECO:0007669"/>
    <property type="project" value="UniProtKB-UniRule"/>
</dbReference>
<feature type="compositionally biased region" description="Low complexity" evidence="10">
    <location>
        <begin position="180"/>
        <end position="219"/>
    </location>
</feature>
<dbReference type="Proteomes" id="UP000198221">
    <property type="component" value="Chromosome I"/>
</dbReference>
<dbReference type="InterPro" id="IPR048634">
    <property type="entry name" value="SecD_SecF_C"/>
</dbReference>
<evidence type="ECO:0000256" key="3">
    <source>
        <dbReference type="ARBA" id="ARBA00022475"/>
    </source>
</evidence>
<dbReference type="InterPro" id="IPR054384">
    <property type="entry name" value="SecDF_P1_head"/>
</dbReference>
<keyword evidence="5 9" id="KW-0653">Protein transport</keyword>
<comment type="similarity">
    <text evidence="9">Belongs to the SecD/SecF family. SecD subfamily.</text>
</comment>
<dbReference type="InterPro" id="IPR055344">
    <property type="entry name" value="SecD_SecF_C_bact"/>
</dbReference>
<dbReference type="InterPro" id="IPR022813">
    <property type="entry name" value="SecD/SecF_arch_bac"/>
</dbReference>
<comment type="caution">
    <text evidence="9">Lacks conserved residue(s) required for the propagation of feature annotation.</text>
</comment>
<accession>A0A1C5K0F9</accession>
<feature type="transmembrane region" description="Helical" evidence="9">
    <location>
        <begin position="457"/>
        <end position="476"/>
    </location>
</feature>
<evidence type="ECO:0000256" key="7">
    <source>
        <dbReference type="ARBA" id="ARBA00023010"/>
    </source>
</evidence>
<dbReference type="AlphaFoldDB" id="A0A1C5K0F9"/>
<feature type="domain" description="SecDF P1 head subdomain" evidence="13">
    <location>
        <begin position="318"/>
        <end position="436"/>
    </location>
</feature>
<dbReference type="PANTHER" id="PTHR30081:SF1">
    <property type="entry name" value="PROTEIN TRANSLOCASE SUBUNIT SECD"/>
    <property type="match status" value="1"/>
</dbReference>
<evidence type="ECO:0000313" key="14">
    <source>
        <dbReference type="EMBL" id="SCG75776.1"/>
    </source>
</evidence>
<evidence type="ECO:0000313" key="15">
    <source>
        <dbReference type="Proteomes" id="UP000198221"/>
    </source>
</evidence>
<comment type="function">
    <text evidence="9">Part of the Sec protein translocase complex. Interacts with the SecYEG preprotein conducting channel. SecDF uses the proton motive force (PMF) to complete protein translocation after the ATP-dependent function of SecA.</text>
</comment>
<keyword evidence="2 9" id="KW-0813">Transport</keyword>
<feature type="transmembrane region" description="Helical" evidence="9">
    <location>
        <begin position="508"/>
        <end position="533"/>
    </location>
</feature>
<dbReference type="Pfam" id="PF22599">
    <property type="entry name" value="SecDF_P1_head"/>
    <property type="match status" value="1"/>
</dbReference>
<dbReference type="PANTHER" id="PTHR30081">
    <property type="entry name" value="PROTEIN-EXPORT MEMBRANE PROTEIN SEC"/>
    <property type="match status" value="1"/>
</dbReference>
<evidence type="ECO:0000256" key="9">
    <source>
        <dbReference type="HAMAP-Rule" id="MF_01463"/>
    </source>
</evidence>
<dbReference type="EMBL" id="LT607754">
    <property type="protein sequence ID" value="SCG75776.1"/>
    <property type="molecule type" value="Genomic_DNA"/>
</dbReference>
<gene>
    <name evidence="9" type="primary">secD</name>
    <name evidence="14" type="ORF">GA0070613_5841</name>
</gene>
<comment type="subunit">
    <text evidence="9">Forms a complex with SecF. Part of the essential Sec protein translocation apparatus which comprises SecA, SecYEG and auxiliary proteins SecDF. Other proteins may also be involved.</text>
</comment>
<evidence type="ECO:0000259" key="13">
    <source>
        <dbReference type="Pfam" id="PF22599"/>
    </source>
</evidence>
<feature type="transmembrane region" description="Helical" evidence="9">
    <location>
        <begin position="585"/>
        <end position="604"/>
    </location>
</feature>
<dbReference type="Pfam" id="PF21760">
    <property type="entry name" value="SecD_1st"/>
    <property type="match status" value="1"/>
</dbReference>
<feature type="domain" description="Protein export membrane protein SecD/SecF C-terminal" evidence="11">
    <location>
        <begin position="440"/>
        <end position="612"/>
    </location>
</feature>
<dbReference type="Gene3D" id="3.30.70.3220">
    <property type="match status" value="1"/>
</dbReference>
<keyword evidence="4 9" id="KW-0812">Transmembrane</keyword>
<evidence type="ECO:0000256" key="5">
    <source>
        <dbReference type="ARBA" id="ARBA00022927"/>
    </source>
</evidence>
<keyword evidence="8 9" id="KW-0472">Membrane</keyword>
<feature type="transmembrane region" description="Helical" evidence="9">
    <location>
        <begin position="561"/>
        <end position="579"/>
    </location>
</feature>
<keyword evidence="15" id="KW-1185">Reference proteome</keyword>
<keyword evidence="7 9" id="KW-0811">Translocation</keyword>
<dbReference type="GO" id="GO:0043952">
    <property type="term" value="P:protein transport by the Sec complex"/>
    <property type="evidence" value="ECO:0007669"/>
    <property type="project" value="UniProtKB-UniRule"/>
</dbReference>
<name>A0A1C5K0F9_9ACTN</name>
<dbReference type="NCBIfam" id="TIGR01129">
    <property type="entry name" value="secD"/>
    <property type="match status" value="1"/>
</dbReference>
<evidence type="ECO:0000256" key="1">
    <source>
        <dbReference type="ARBA" id="ARBA00004651"/>
    </source>
</evidence>
<dbReference type="HAMAP" id="MF_01463_B">
    <property type="entry name" value="SecD_B"/>
    <property type="match status" value="1"/>
</dbReference>
<protein>
    <recommendedName>
        <fullName evidence="9">Protein translocase subunit SecD</fullName>
    </recommendedName>
</protein>
<keyword evidence="6 9" id="KW-1133">Transmembrane helix</keyword>
<dbReference type="GO" id="GO:0005886">
    <property type="term" value="C:plasma membrane"/>
    <property type="evidence" value="ECO:0007669"/>
    <property type="project" value="UniProtKB-SubCell"/>
</dbReference>
<keyword evidence="3 9" id="KW-1003">Cell membrane</keyword>
<evidence type="ECO:0000256" key="10">
    <source>
        <dbReference type="SAM" id="MobiDB-lite"/>
    </source>
</evidence>
<dbReference type="InterPro" id="IPR005791">
    <property type="entry name" value="SecD"/>
</dbReference>
<dbReference type="NCBIfam" id="TIGR00916">
    <property type="entry name" value="2A0604s01"/>
    <property type="match status" value="1"/>
</dbReference>
<organism evidence="14 15">
    <name type="scientific">Micromonospora inositola</name>
    <dbReference type="NCBI Taxonomy" id="47865"/>
    <lineage>
        <taxon>Bacteria</taxon>
        <taxon>Bacillati</taxon>
        <taxon>Actinomycetota</taxon>
        <taxon>Actinomycetes</taxon>
        <taxon>Micromonosporales</taxon>
        <taxon>Micromonosporaceae</taxon>
        <taxon>Micromonospora</taxon>
    </lineage>
</organism>
<dbReference type="InterPro" id="IPR048631">
    <property type="entry name" value="SecD_1st"/>
</dbReference>
<evidence type="ECO:0000256" key="6">
    <source>
        <dbReference type="ARBA" id="ARBA00022989"/>
    </source>
</evidence>
<dbReference type="Pfam" id="PF02355">
    <property type="entry name" value="SecD_SecF_C"/>
    <property type="match status" value="1"/>
</dbReference>
<dbReference type="GO" id="GO:0015450">
    <property type="term" value="F:protein-transporting ATPase activity"/>
    <property type="evidence" value="ECO:0007669"/>
    <property type="project" value="InterPro"/>
</dbReference>
<proteinExistence type="inferred from homology"/>
<reference evidence="15" key="1">
    <citation type="submission" date="2016-06" db="EMBL/GenBank/DDBJ databases">
        <authorList>
            <person name="Varghese N."/>
            <person name="Submissions Spin"/>
        </authorList>
    </citation>
    <scope>NUCLEOTIDE SEQUENCE [LARGE SCALE GENOMIC DNA]</scope>
    <source>
        <strain evidence="15">DSM 43819</strain>
    </source>
</reference>
<dbReference type="OrthoDB" id="5240379at2"/>
<sequence length="648" mass="67233">MRPGRQLAVLGFIFVVLYLLVFFSGGASGGWKDRLEPRLGQDLIGGTRVALEATNSVDGKPPTAANLEEARQIIENRVNGYGVAEAEVVTEGNRNIVISLPGVNRDLTDVGSAAELRFRKVLKATDGSGAAAAPAPTASATPAPSGSATPNPSGSASPKPSASAPKATASPSAGGQGGMAPTPSASAAAPTPSASAAAPTPSASAAAPTPSASAAAPSPSASPEPVPQSVEQQRKAVEQKVGPAAWAAGTALKAPADVSADPSLVEKLKPFGALSPQEIAVLPVDMQFNVPTITCAQLDKRPPASIKDEKQRAVACESGAKYLLDVAKVVGTDVKDASAQLDQTSSWVVSLNFTGKGQEHWTNLTREAFNNEGQACDQTALGQDGKCRVAVVLDNQIVSSPEIQGVLTGDSQITGNFDNKAANALASQLRYGALPVTFVQQEKQNVTATLGESQLRAGLLAAGIGMLLVIIYSFFYYRLLGSVIFLSLVLSALLVFGALVVLGRSIGFTLTLAGIAGMIVSLGVAADSFVIYFERLKDEIREGRSPRSAVPRAWVRARRTIISANSITLMSAVVLYIVSVGTVKGFAFALGLATVLDLVVVFLFRHPIMTMFARSRAFLSPRVSGLGRALPARSAEQATVRNPRVKEA</sequence>
<dbReference type="Gene3D" id="3.30.1360.200">
    <property type="match status" value="1"/>
</dbReference>
<evidence type="ECO:0000256" key="2">
    <source>
        <dbReference type="ARBA" id="ARBA00022448"/>
    </source>
</evidence>
<feature type="domain" description="Protein translocase subunit SecDF P1" evidence="12">
    <location>
        <begin position="68"/>
        <end position="121"/>
    </location>
</feature>
<evidence type="ECO:0000256" key="4">
    <source>
        <dbReference type="ARBA" id="ARBA00022692"/>
    </source>
</evidence>
<feature type="transmembrane region" description="Helical" evidence="9">
    <location>
        <begin position="483"/>
        <end position="502"/>
    </location>
</feature>
<feature type="region of interest" description="Disordered" evidence="10">
    <location>
        <begin position="126"/>
        <end position="242"/>
    </location>
</feature>
<evidence type="ECO:0000256" key="8">
    <source>
        <dbReference type="ARBA" id="ARBA00023136"/>
    </source>
</evidence>
<evidence type="ECO:0000259" key="12">
    <source>
        <dbReference type="Pfam" id="PF21760"/>
    </source>
</evidence>